<dbReference type="PROSITE" id="PS00562">
    <property type="entry name" value="CBM1_1"/>
    <property type="match status" value="1"/>
</dbReference>
<evidence type="ECO:0000256" key="7">
    <source>
        <dbReference type="ARBA" id="ARBA00022837"/>
    </source>
</evidence>
<feature type="compositionally biased region" description="Gly residues" evidence="11">
    <location>
        <begin position="94"/>
        <end position="104"/>
    </location>
</feature>
<feature type="signal peptide" evidence="10">
    <location>
        <begin position="1"/>
        <end position="18"/>
    </location>
</feature>
<name>A0AAD6IR10_DREDA</name>
<organism evidence="13 14">
    <name type="scientific">Drechslerella dactyloides</name>
    <name type="common">Nematode-trapping fungus</name>
    <name type="synonym">Arthrobotrys dactyloides</name>
    <dbReference type="NCBI Taxonomy" id="74499"/>
    <lineage>
        <taxon>Eukaryota</taxon>
        <taxon>Fungi</taxon>
        <taxon>Dikarya</taxon>
        <taxon>Ascomycota</taxon>
        <taxon>Pezizomycotina</taxon>
        <taxon>Orbiliomycetes</taxon>
        <taxon>Orbiliales</taxon>
        <taxon>Orbiliaceae</taxon>
        <taxon>Drechslerella</taxon>
    </lineage>
</organism>
<evidence type="ECO:0000313" key="14">
    <source>
        <dbReference type="Proteomes" id="UP001221413"/>
    </source>
</evidence>
<comment type="subcellular location">
    <subcellularLocation>
        <location evidence="3 10">Secreted</location>
    </subcellularLocation>
</comment>
<dbReference type="EC" id="4.2.2.2" evidence="10"/>
<evidence type="ECO:0000256" key="3">
    <source>
        <dbReference type="ARBA" id="ARBA00004613"/>
    </source>
</evidence>
<dbReference type="GO" id="GO:0005576">
    <property type="term" value="C:extracellular region"/>
    <property type="evidence" value="ECO:0007669"/>
    <property type="project" value="UniProtKB-SubCell"/>
</dbReference>
<reference evidence="13" key="1">
    <citation type="submission" date="2023-01" db="EMBL/GenBank/DDBJ databases">
        <title>The chitinases involved in constricting ring structure development in the nematode-trapping fungus Drechslerella dactyloides.</title>
        <authorList>
            <person name="Wang R."/>
            <person name="Zhang L."/>
            <person name="Tang P."/>
            <person name="Li S."/>
            <person name="Liang L."/>
        </authorList>
    </citation>
    <scope>NUCLEOTIDE SEQUENCE</scope>
    <source>
        <strain evidence="13">YMF1.00031</strain>
    </source>
</reference>
<evidence type="ECO:0000256" key="11">
    <source>
        <dbReference type="SAM" id="MobiDB-lite"/>
    </source>
</evidence>
<keyword evidence="14" id="KW-1185">Reference proteome</keyword>
<dbReference type="PROSITE" id="PS51164">
    <property type="entry name" value="CBM1_2"/>
    <property type="match status" value="1"/>
</dbReference>
<dbReference type="GO" id="GO:0030570">
    <property type="term" value="F:pectate lyase activity"/>
    <property type="evidence" value="ECO:0007669"/>
    <property type="project" value="UniProtKB-UniRule"/>
</dbReference>
<evidence type="ECO:0000256" key="9">
    <source>
        <dbReference type="ARBA" id="ARBA00025679"/>
    </source>
</evidence>
<comment type="similarity">
    <text evidence="4 10">Belongs to the polysaccharide lyase 3 family.</text>
</comment>
<proteinExistence type="inferred from homology"/>
<evidence type="ECO:0000256" key="1">
    <source>
        <dbReference type="ARBA" id="ARBA00000695"/>
    </source>
</evidence>
<dbReference type="Pfam" id="PF00734">
    <property type="entry name" value="CBM_1"/>
    <property type="match status" value="1"/>
</dbReference>
<dbReference type="Gene3D" id="2.160.20.10">
    <property type="entry name" value="Single-stranded right-handed beta-helix, Pectin lyase-like"/>
    <property type="match status" value="1"/>
</dbReference>
<dbReference type="InterPro" id="IPR004898">
    <property type="entry name" value="Pectate_lyase_PlyH/PlyE-like"/>
</dbReference>
<comment type="catalytic activity">
    <reaction evidence="1 10">
        <text>Eliminative cleavage of (1-&gt;4)-alpha-D-galacturonan to give oligosaccharides with 4-deoxy-alpha-D-galact-4-enuronosyl groups at their non-reducing ends.</text>
        <dbReference type="EC" id="4.2.2.2"/>
    </reaction>
</comment>
<dbReference type="Proteomes" id="UP001221413">
    <property type="component" value="Unassembled WGS sequence"/>
</dbReference>
<evidence type="ECO:0000256" key="6">
    <source>
        <dbReference type="ARBA" id="ARBA00022729"/>
    </source>
</evidence>
<dbReference type="SUPFAM" id="SSF57180">
    <property type="entry name" value="Cellulose-binding domain"/>
    <property type="match status" value="1"/>
</dbReference>
<dbReference type="SUPFAM" id="SSF51126">
    <property type="entry name" value="Pectin lyase-like"/>
    <property type="match status" value="1"/>
</dbReference>
<feature type="region of interest" description="Disordered" evidence="11">
    <location>
        <begin position="59"/>
        <end position="105"/>
    </location>
</feature>
<dbReference type="GO" id="GO:0045490">
    <property type="term" value="P:pectin catabolic process"/>
    <property type="evidence" value="ECO:0007669"/>
    <property type="project" value="TreeGrafter"/>
</dbReference>
<gene>
    <name evidence="13" type="ORF">Dda_8670</name>
</gene>
<dbReference type="AlphaFoldDB" id="A0AAD6IR10"/>
<dbReference type="PANTHER" id="PTHR33407:SF9">
    <property type="entry name" value="PECTATE LYASE F-RELATED"/>
    <property type="match status" value="1"/>
</dbReference>
<feature type="domain" description="CBM1" evidence="12">
    <location>
        <begin position="18"/>
        <end position="54"/>
    </location>
</feature>
<comment type="function">
    <text evidence="9 10">Pectinolytic enzyme consist of four classes of enzymes: pectin lyase, polygalacturonase, pectin methylesterase and rhamnogalacturonase. Among pectinolytic enzymes, pectin lyase is the most important in depolymerization of pectin, since it cleaves internal glycosidic bonds of highly methylated pectins. Favors pectate, the anion, over pectin, the methyl ester.</text>
</comment>
<feature type="compositionally biased region" description="Low complexity" evidence="11">
    <location>
        <begin position="62"/>
        <end position="93"/>
    </location>
</feature>
<dbReference type="PANTHER" id="PTHR33407">
    <property type="entry name" value="PECTATE LYASE F-RELATED"/>
    <property type="match status" value="1"/>
</dbReference>
<keyword evidence="5 10" id="KW-0964">Secreted</keyword>
<protein>
    <recommendedName>
        <fullName evidence="10">Pectate lyase</fullName>
        <ecNumber evidence="10">4.2.2.2</ecNumber>
    </recommendedName>
</protein>
<evidence type="ECO:0000313" key="13">
    <source>
        <dbReference type="EMBL" id="KAJ6256802.1"/>
    </source>
</evidence>
<dbReference type="InterPro" id="IPR035971">
    <property type="entry name" value="CBD_sf"/>
</dbReference>
<dbReference type="InterPro" id="IPR000254">
    <property type="entry name" value="CBD"/>
</dbReference>
<evidence type="ECO:0000256" key="10">
    <source>
        <dbReference type="RuleBase" id="RU367009"/>
    </source>
</evidence>
<comment type="caution">
    <text evidence="13">The sequence shown here is derived from an EMBL/GenBank/DDBJ whole genome shotgun (WGS) entry which is preliminary data.</text>
</comment>
<dbReference type="GO" id="GO:0030248">
    <property type="term" value="F:cellulose binding"/>
    <property type="evidence" value="ECO:0007669"/>
    <property type="project" value="InterPro"/>
</dbReference>
<evidence type="ECO:0000259" key="12">
    <source>
        <dbReference type="PROSITE" id="PS51164"/>
    </source>
</evidence>
<evidence type="ECO:0000256" key="4">
    <source>
        <dbReference type="ARBA" id="ARBA00006463"/>
    </source>
</evidence>
<comment type="cofactor">
    <cofactor evidence="2 10">
        <name>Ca(2+)</name>
        <dbReference type="ChEBI" id="CHEBI:29108"/>
    </cofactor>
</comment>
<dbReference type="EMBL" id="JAQGDS010000012">
    <property type="protein sequence ID" value="KAJ6256802.1"/>
    <property type="molecule type" value="Genomic_DNA"/>
</dbReference>
<accession>A0AAD6IR10</accession>
<feature type="chain" id="PRO_5041778861" description="Pectate lyase" evidence="10">
    <location>
        <begin position="19"/>
        <end position="328"/>
    </location>
</feature>
<evidence type="ECO:0000256" key="8">
    <source>
        <dbReference type="ARBA" id="ARBA00023239"/>
    </source>
</evidence>
<sequence length="328" mass="33658">MKQASALAILAYAAMASAQAPAYGQCGGQGWTGPTTCVSGWTCQYSNDWYSQCVQGSGSGGTTARTSTTRTSTTSTRTTTTSRTTTRATTTTAAGGGGGGGGTGLTTVVPASAGSTTLPSAKVVSGVFDGGMMKYDRNPKVCQGQSETGESDAMFILESGATIRNVLIGPNQAEGIHCRGTCTIENVWWLDVCEDALTLKQASGTSYITGGGALHADDKIVQFNGRGTVSIKNFYANDYGKVVRSCGNCSGNGGPRNVVMDNVVAKDGGVLCGINTNYGDTCKISNSCQDDGKYCDRYTGNSNGSEPPKIGSGPDGTYCTTSNVRTSC</sequence>
<dbReference type="InterPro" id="IPR012334">
    <property type="entry name" value="Pectin_lyas_fold"/>
</dbReference>
<evidence type="ECO:0000256" key="2">
    <source>
        <dbReference type="ARBA" id="ARBA00001913"/>
    </source>
</evidence>
<dbReference type="SMART" id="SM00236">
    <property type="entry name" value="fCBD"/>
    <property type="match status" value="1"/>
</dbReference>
<evidence type="ECO:0000256" key="5">
    <source>
        <dbReference type="ARBA" id="ARBA00022525"/>
    </source>
</evidence>
<keyword evidence="6 10" id="KW-0732">Signal</keyword>
<keyword evidence="8 10" id="KW-0456">Lyase</keyword>
<dbReference type="Pfam" id="PF03211">
    <property type="entry name" value="Pectate_lyase"/>
    <property type="match status" value="1"/>
</dbReference>
<dbReference type="InterPro" id="IPR011050">
    <property type="entry name" value="Pectin_lyase_fold/virulence"/>
</dbReference>
<keyword evidence="7 10" id="KW-0106">Calcium</keyword>